<sequence length="144" mass="15432">MNATINLLYPALPFIAWVCSGALKYLINRLRFGDQAREHIGNGGFPSTHTSVISSITMLIGFEHGFGTPLFGLAVAITYVVMIDAVGLRRAVGESAKWVNRLAQESTAVAEQVKLREKQGHTRPEVLGGLALGTLLAWGASAVL</sequence>
<name>A0A2W1N4B8_PAEXE</name>
<dbReference type="Pfam" id="PF02681">
    <property type="entry name" value="DUF212"/>
    <property type="match status" value="1"/>
</dbReference>
<dbReference type="InterPro" id="IPR036938">
    <property type="entry name" value="PAP2/HPO_sf"/>
</dbReference>
<keyword evidence="1" id="KW-0812">Transmembrane</keyword>
<organism evidence="2 3">
    <name type="scientific">Paenibacillus xerothermodurans</name>
    <dbReference type="NCBI Taxonomy" id="1977292"/>
    <lineage>
        <taxon>Bacteria</taxon>
        <taxon>Bacillati</taxon>
        <taxon>Bacillota</taxon>
        <taxon>Bacilli</taxon>
        <taxon>Bacillales</taxon>
        <taxon>Paenibacillaceae</taxon>
        <taxon>Paenibacillus</taxon>
    </lineage>
</organism>
<dbReference type="Proteomes" id="UP000214746">
    <property type="component" value="Unassembled WGS sequence"/>
</dbReference>
<keyword evidence="3" id="KW-1185">Reference proteome</keyword>
<dbReference type="RefSeq" id="WP_089201344.1">
    <property type="nucleotide sequence ID" value="NZ_NHRJ02000015.1"/>
</dbReference>
<keyword evidence="1" id="KW-0472">Membrane</keyword>
<gene>
    <name evidence="2" type="ORF">CBW46_017955</name>
</gene>
<feature type="transmembrane region" description="Helical" evidence="1">
    <location>
        <begin position="39"/>
        <end position="62"/>
    </location>
</feature>
<evidence type="ECO:0000256" key="1">
    <source>
        <dbReference type="SAM" id="Phobius"/>
    </source>
</evidence>
<dbReference type="PANTHER" id="PTHR31446">
    <property type="entry name" value="ACID PHOSPHATASE/VANADIUM-DEPENDENT HALOPEROXIDASE-RELATED PROTEIN"/>
    <property type="match status" value="1"/>
</dbReference>
<reference evidence="2" key="1">
    <citation type="submission" date="2018-06" db="EMBL/GenBank/DDBJ databases">
        <title>Paenibacillus xerothermodurans sp. nov. an extremely dry heat resistant spore forming bacterium isolated from the soil of Cape Canaveral, Florida.</title>
        <authorList>
            <person name="Seuylemezian A."/>
            <person name="Kaur N."/>
            <person name="Patil P."/>
            <person name="Patil P."/>
            <person name="Mayilraj S."/>
            <person name="Vaishampayan P."/>
        </authorList>
    </citation>
    <scope>NUCLEOTIDE SEQUENCE [LARGE SCALE GENOMIC DNA]</scope>
    <source>
        <strain evidence="2">ATCC 27380</strain>
    </source>
</reference>
<dbReference type="AlphaFoldDB" id="A0A2W1N4B8"/>
<protein>
    <submittedName>
        <fullName evidence="2">Divergent PAP2 family protein</fullName>
    </submittedName>
</protein>
<evidence type="ECO:0000313" key="2">
    <source>
        <dbReference type="EMBL" id="PZE19599.1"/>
    </source>
</evidence>
<feature type="transmembrane region" description="Helical" evidence="1">
    <location>
        <begin position="6"/>
        <end position="27"/>
    </location>
</feature>
<proteinExistence type="predicted"/>
<accession>A0A2W1N4B8</accession>
<dbReference type="PANTHER" id="PTHR31446:SF39">
    <property type="entry name" value="ACID PHOSPHATASE_VANADIUM-DEPENDENT HALOPEROXIDASE-RELATED PROTEIN"/>
    <property type="match status" value="1"/>
</dbReference>
<comment type="caution">
    <text evidence="2">The sequence shown here is derived from an EMBL/GenBank/DDBJ whole genome shotgun (WGS) entry which is preliminary data.</text>
</comment>
<dbReference type="SUPFAM" id="SSF48317">
    <property type="entry name" value="Acid phosphatase/Vanadium-dependent haloperoxidase"/>
    <property type="match status" value="1"/>
</dbReference>
<dbReference type="InterPro" id="IPR003832">
    <property type="entry name" value="DUF212"/>
</dbReference>
<evidence type="ECO:0000313" key="3">
    <source>
        <dbReference type="Proteomes" id="UP000214746"/>
    </source>
</evidence>
<dbReference type="OrthoDB" id="9792681at2"/>
<dbReference type="EMBL" id="NHRJ02000015">
    <property type="protein sequence ID" value="PZE19599.1"/>
    <property type="molecule type" value="Genomic_DNA"/>
</dbReference>
<feature type="transmembrane region" description="Helical" evidence="1">
    <location>
        <begin position="68"/>
        <end position="88"/>
    </location>
</feature>
<keyword evidence="1" id="KW-1133">Transmembrane helix</keyword>